<dbReference type="InterPro" id="IPR016032">
    <property type="entry name" value="Sig_transdc_resp-reg_C-effctor"/>
</dbReference>
<evidence type="ECO:0000256" key="2">
    <source>
        <dbReference type="ARBA" id="ARBA00023125"/>
    </source>
</evidence>
<gene>
    <name evidence="5" type="ORF">BBH99_09015</name>
    <name evidence="6" type="ORF">SAMN05444407_103191</name>
</gene>
<protein>
    <submittedName>
        <fullName evidence="6">Regulatory protein, luxR family</fullName>
    </submittedName>
</protein>
<reference evidence="5 7" key="1">
    <citation type="submission" date="2016-07" db="EMBL/GenBank/DDBJ databases">
        <authorList>
            <person name="Jeong J.-J."/>
            <person name="Kim D.W."/>
            <person name="Sang M.K."/>
            <person name="Choi I.-G."/>
            <person name="Kim K.D."/>
        </authorList>
    </citation>
    <scope>NUCLEOTIDE SEQUENCE [LARGE SCALE GENOMIC DNA]</scope>
    <source>
        <strain evidence="5 7">C-26</strain>
    </source>
</reference>
<dbReference type="GO" id="GO:0006355">
    <property type="term" value="P:regulation of DNA-templated transcription"/>
    <property type="evidence" value="ECO:0007669"/>
    <property type="project" value="InterPro"/>
</dbReference>
<keyword evidence="3" id="KW-0804">Transcription</keyword>
<dbReference type="RefSeq" id="WP_066696354.1">
    <property type="nucleotide sequence ID" value="NZ_FRBM01000003.1"/>
</dbReference>
<dbReference type="PANTHER" id="PTHR44688">
    <property type="entry name" value="DNA-BINDING TRANSCRIPTIONAL ACTIVATOR DEVR_DOSR"/>
    <property type="match status" value="1"/>
</dbReference>
<dbReference type="STRING" id="1423959.SAMN05444407_103191"/>
<dbReference type="PANTHER" id="PTHR44688:SF16">
    <property type="entry name" value="DNA-BINDING TRANSCRIPTIONAL ACTIVATOR DEVR_DOSR"/>
    <property type="match status" value="1"/>
</dbReference>
<dbReference type="SMART" id="SM00421">
    <property type="entry name" value="HTH_LUXR"/>
    <property type="match status" value="1"/>
</dbReference>
<dbReference type="PRINTS" id="PR00038">
    <property type="entry name" value="HTHLUXR"/>
</dbReference>
<dbReference type="InterPro" id="IPR036388">
    <property type="entry name" value="WH-like_DNA-bd_sf"/>
</dbReference>
<dbReference type="PROSITE" id="PS50043">
    <property type="entry name" value="HTH_LUXR_2"/>
    <property type="match status" value="1"/>
</dbReference>
<evidence type="ECO:0000313" key="7">
    <source>
        <dbReference type="Proteomes" id="UP000093508"/>
    </source>
</evidence>
<reference evidence="6 8" key="2">
    <citation type="submission" date="2016-11" db="EMBL/GenBank/DDBJ databases">
        <authorList>
            <person name="Jaros S."/>
            <person name="Januszkiewicz K."/>
            <person name="Wedrychowicz H."/>
        </authorList>
    </citation>
    <scope>NUCLEOTIDE SEQUENCE [LARGE SCALE GENOMIC DNA]</scope>
    <source>
        <strain evidence="6 8">DSM 27621</strain>
    </source>
</reference>
<name>A0A1M6ZDN0_9FLAO</name>
<dbReference type="Proteomes" id="UP000093508">
    <property type="component" value="Unassembled WGS sequence"/>
</dbReference>
<proteinExistence type="predicted"/>
<dbReference type="GO" id="GO:0003677">
    <property type="term" value="F:DNA binding"/>
    <property type="evidence" value="ECO:0007669"/>
    <property type="project" value="UniProtKB-KW"/>
</dbReference>
<accession>A0A1M6ZDN0</accession>
<keyword evidence="1" id="KW-0805">Transcription regulation</keyword>
<evidence type="ECO:0000256" key="1">
    <source>
        <dbReference type="ARBA" id="ARBA00023015"/>
    </source>
</evidence>
<dbReference type="InterPro" id="IPR000792">
    <property type="entry name" value="Tscrpt_reg_LuxR_C"/>
</dbReference>
<evidence type="ECO:0000313" key="6">
    <source>
        <dbReference type="EMBL" id="SHL28602.1"/>
    </source>
</evidence>
<dbReference type="EMBL" id="MAYF01000246">
    <property type="protein sequence ID" value="OCA78284.1"/>
    <property type="molecule type" value="Genomic_DNA"/>
</dbReference>
<dbReference type="Proteomes" id="UP000184069">
    <property type="component" value="Unassembled WGS sequence"/>
</dbReference>
<dbReference type="EMBL" id="FRBM01000003">
    <property type="protein sequence ID" value="SHL28602.1"/>
    <property type="molecule type" value="Genomic_DNA"/>
</dbReference>
<keyword evidence="7" id="KW-1185">Reference proteome</keyword>
<dbReference type="AlphaFoldDB" id="A0A1M6ZDN0"/>
<dbReference type="PROSITE" id="PS00622">
    <property type="entry name" value="HTH_LUXR_1"/>
    <property type="match status" value="1"/>
</dbReference>
<dbReference type="CDD" id="cd06170">
    <property type="entry name" value="LuxR_C_like"/>
    <property type="match status" value="1"/>
</dbReference>
<evidence type="ECO:0000256" key="3">
    <source>
        <dbReference type="ARBA" id="ARBA00023163"/>
    </source>
</evidence>
<evidence type="ECO:0000313" key="8">
    <source>
        <dbReference type="Proteomes" id="UP000184069"/>
    </source>
</evidence>
<dbReference type="Gene3D" id="3.30.450.20">
    <property type="entry name" value="PAS domain"/>
    <property type="match status" value="1"/>
</dbReference>
<dbReference type="Gene3D" id="1.10.10.10">
    <property type="entry name" value="Winged helix-like DNA-binding domain superfamily/Winged helix DNA-binding domain"/>
    <property type="match status" value="1"/>
</dbReference>
<dbReference type="SUPFAM" id="SSF46894">
    <property type="entry name" value="C-terminal effector domain of the bipartite response regulators"/>
    <property type="match status" value="1"/>
</dbReference>
<dbReference type="OrthoDB" id="965844at2"/>
<evidence type="ECO:0000259" key="4">
    <source>
        <dbReference type="PROSITE" id="PS50043"/>
    </source>
</evidence>
<organism evidence="6 8">
    <name type="scientific">Chryseobacterium contaminans</name>
    <dbReference type="NCBI Taxonomy" id="1423959"/>
    <lineage>
        <taxon>Bacteria</taxon>
        <taxon>Pseudomonadati</taxon>
        <taxon>Bacteroidota</taxon>
        <taxon>Flavobacteriia</taxon>
        <taxon>Flavobacteriales</taxon>
        <taxon>Weeksellaceae</taxon>
        <taxon>Chryseobacterium group</taxon>
        <taxon>Chryseobacterium</taxon>
    </lineage>
</organism>
<dbReference type="Pfam" id="PF00196">
    <property type="entry name" value="GerE"/>
    <property type="match status" value="1"/>
</dbReference>
<sequence>MNIKAKLDKALLNQSFEKEDVSGIWLKYRSIAKMYSEIENAICVLTDLKTRRSVIHYGGMSSLIGDDRSGEETEISSIWEDEILNKVHPEDVRKKLVLEHYFFHFLKDIPMAEWTDYYMVINLRMRSHSTEYLTVLHRMFYAVEEDNARLALCIYNISGNNVNALLHENGVIVNSINGTTLYYNEFKYTDVLSAREKEVLLLIAHGKMSKEIAESLEISLNTVNRHRQNILQKLQVKNSIEAYRLAKAMGLV</sequence>
<feature type="domain" description="HTH luxR-type" evidence="4">
    <location>
        <begin position="185"/>
        <end position="250"/>
    </location>
</feature>
<keyword evidence="2" id="KW-0238">DNA-binding</keyword>
<evidence type="ECO:0000313" key="5">
    <source>
        <dbReference type="EMBL" id="OCA78284.1"/>
    </source>
</evidence>